<sequence>MGATRLTPDAVPTIFPSALSYLSDYAPVREGPQQKRKHLEASHLEEAIPQSIALHEEEESRNKLTSYEDLVSRLQGLGLSTYWTTVLCQEYYLSGPGNST</sequence>
<protein>
    <submittedName>
        <fullName evidence="1">Uncharacterized protein</fullName>
    </submittedName>
</protein>
<gene>
    <name evidence="1" type="ORF">HPB49_023705</name>
</gene>
<proteinExistence type="predicted"/>
<accession>A0ACB8C607</accession>
<organism evidence="1 2">
    <name type="scientific">Dermacentor silvarum</name>
    <name type="common">Tick</name>
    <dbReference type="NCBI Taxonomy" id="543639"/>
    <lineage>
        <taxon>Eukaryota</taxon>
        <taxon>Metazoa</taxon>
        <taxon>Ecdysozoa</taxon>
        <taxon>Arthropoda</taxon>
        <taxon>Chelicerata</taxon>
        <taxon>Arachnida</taxon>
        <taxon>Acari</taxon>
        <taxon>Parasitiformes</taxon>
        <taxon>Ixodida</taxon>
        <taxon>Ixodoidea</taxon>
        <taxon>Ixodidae</taxon>
        <taxon>Rhipicephalinae</taxon>
        <taxon>Dermacentor</taxon>
    </lineage>
</organism>
<evidence type="ECO:0000313" key="2">
    <source>
        <dbReference type="Proteomes" id="UP000821865"/>
    </source>
</evidence>
<dbReference type="Proteomes" id="UP000821865">
    <property type="component" value="Chromosome 9"/>
</dbReference>
<comment type="caution">
    <text evidence="1">The sequence shown here is derived from an EMBL/GenBank/DDBJ whole genome shotgun (WGS) entry which is preliminary data.</text>
</comment>
<evidence type="ECO:0000313" key="1">
    <source>
        <dbReference type="EMBL" id="KAH7934250.1"/>
    </source>
</evidence>
<keyword evidence="2" id="KW-1185">Reference proteome</keyword>
<dbReference type="EMBL" id="CM023478">
    <property type="protein sequence ID" value="KAH7934250.1"/>
    <property type="molecule type" value="Genomic_DNA"/>
</dbReference>
<name>A0ACB8C607_DERSI</name>
<reference evidence="1" key="1">
    <citation type="submission" date="2020-05" db="EMBL/GenBank/DDBJ databases">
        <title>Large-scale comparative analyses of tick genomes elucidate their genetic diversity and vector capacities.</title>
        <authorList>
            <person name="Jia N."/>
            <person name="Wang J."/>
            <person name="Shi W."/>
            <person name="Du L."/>
            <person name="Sun Y."/>
            <person name="Zhan W."/>
            <person name="Jiang J."/>
            <person name="Wang Q."/>
            <person name="Zhang B."/>
            <person name="Ji P."/>
            <person name="Sakyi L.B."/>
            <person name="Cui X."/>
            <person name="Yuan T."/>
            <person name="Jiang B."/>
            <person name="Yang W."/>
            <person name="Lam T.T.-Y."/>
            <person name="Chang Q."/>
            <person name="Ding S."/>
            <person name="Wang X."/>
            <person name="Zhu J."/>
            <person name="Ruan X."/>
            <person name="Zhao L."/>
            <person name="Wei J."/>
            <person name="Que T."/>
            <person name="Du C."/>
            <person name="Cheng J."/>
            <person name="Dai P."/>
            <person name="Han X."/>
            <person name="Huang E."/>
            <person name="Gao Y."/>
            <person name="Liu J."/>
            <person name="Shao H."/>
            <person name="Ye R."/>
            <person name="Li L."/>
            <person name="Wei W."/>
            <person name="Wang X."/>
            <person name="Wang C."/>
            <person name="Yang T."/>
            <person name="Huo Q."/>
            <person name="Li W."/>
            <person name="Guo W."/>
            <person name="Chen H."/>
            <person name="Zhou L."/>
            <person name="Ni X."/>
            <person name="Tian J."/>
            <person name="Zhou Y."/>
            <person name="Sheng Y."/>
            <person name="Liu T."/>
            <person name="Pan Y."/>
            <person name="Xia L."/>
            <person name="Li J."/>
            <person name="Zhao F."/>
            <person name="Cao W."/>
        </authorList>
    </citation>
    <scope>NUCLEOTIDE SEQUENCE</scope>
    <source>
        <strain evidence="1">Dsil-2018</strain>
    </source>
</reference>